<comment type="similarity">
    <text evidence="4">Belongs to the FMO family.</text>
</comment>
<dbReference type="GO" id="GO:0050661">
    <property type="term" value="F:NADP binding"/>
    <property type="evidence" value="ECO:0007669"/>
    <property type="project" value="InterPro"/>
</dbReference>
<dbReference type="Pfam" id="PF00743">
    <property type="entry name" value="FMO-like"/>
    <property type="match status" value="1"/>
</dbReference>
<comment type="cofactor">
    <cofactor evidence="4">
        <name>FAD</name>
        <dbReference type="ChEBI" id="CHEBI:57692"/>
    </cofactor>
</comment>
<organism evidence="5 6">
    <name type="scientific">Zophobas morio</name>
    <dbReference type="NCBI Taxonomy" id="2755281"/>
    <lineage>
        <taxon>Eukaryota</taxon>
        <taxon>Metazoa</taxon>
        <taxon>Ecdysozoa</taxon>
        <taxon>Arthropoda</taxon>
        <taxon>Hexapoda</taxon>
        <taxon>Insecta</taxon>
        <taxon>Pterygota</taxon>
        <taxon>Neoptera</taxon>
        <taxon>Endopterygota</taxon>
        <taxon>Coleoptera</taxon>
        <taxon>Polyphaga</taxon>
        <taxon>Cucujiformia</taxon>
        <taxon>Tenebrionidae</taxon>
        <taxon>Zophobas</taxon>
    </lineage>
</organism>
<proteinExistence type="inferred from homology"/>
<dbReference type="AlphaFoldDB" id="A0AA38I6B5"/>
<evidence type="ECO:0000256" key="2">
    <source>
        <dbReference type="ARBA" id="ARBA00022827"/>
    </source>
</evidence>
<protein>
    <recommendedName>
        <fullName evidence="4">Flavin-containing monooxygenase</fullName>
        <ecNumber evidence="4">1.-.-.-</ecNumber>
    </recommendedName>
</protein>
<dbReference type="InterPro" id="IPR036188">
    <property type="entry name" value="FAD/NAD-bd_sf"/>
</dbReference>
<keyword evidence="4" id="KW-0503">Monooxygenase</keyword>
<name>A0AA38I6B5_9CUCU</name>
<dbReference type="Gene3D" id="3.50.50.60">
    <property type="entry name" value="FAD/NAD(P)-binding domain"/>
    <property type="match status" value="2"/>
</dbReference>
<keyword evidence="2 4" id="KW-0274">FAD</keyword>
<evidence type="ECO:0000256" key="4">
    <source>
        <dbReference type="RuleBase" id="RU361177"/>
    </source>
</evidence>
<keyword evidence="6" id="KW-1185">Reference proteome</keyword>
<evidence type="ECO:0000256" key="1">
    <source>
        <dbReference type="ARBA" id="ARBA00022630"/>
    </source>
</evidence>
<dbReference type="EMBL" id="JALNTZ010000006">
    <property type="protein sequence ID" value="KAJ3648312.1"/>
    <property type="molecule type" value="Genomic_DNA"/>
</dbReference>
<dbReference type="GO" id="GO:0050660">
    <property type="term" value="F:flavin adenine dinucleotide binding"/>
    <property type="evidence" value="ECO:0007669"/>
    <property type="project" value="InterPro"/>
</dbReference>
<sequence length="105" mass="12237">MQKPVVKKLEFYRAIFEEDTSEEVDYILYCTGYILTLPFLSDKCGVKVKDNYMHPLFKLIDSIENPTLGFIGIPSRVPLFLYLTFRFGSSYQLSVVTTSYRQKKC</sequence>
<keyword evidence="1 4" id="KW-0285">Flavoprotein</keyword>
<dbReference type="InterPro" id="IPR020946">
    <property type="entry name" value="Flavin_mOase-like"/>
</dbReference>
<evidence type="ECO:0000313" key="6">
    <source>
        <dbReference type="Proteomes" id="UP001168821"/>
    </source>
</evidence>
<gene>
    <name evidence="5" type="ORF">Zmor_020124</name>
</gene>
<keyword evidence="3 4" id="KW-0560">Oxidoreductase</keyword>
<reference evidence="5" key="1">
    <citation type="journal article" date="2023" name="G3 (Bethesda)">
        <title>Whole genome assemblies of Zophobas morio and Tenebrio molitor.</title>
        <authorList>
            <person name="Kaur S."/>
            <person name="Stinson S.A."/>
            <person name="diCenzo G.C."/>
        </authorList>
    </citation>
    <scope>NUCLEOTIDE SEQUENCE</scope>
    <source>
        <strain evidence="5">QUZm001</strain>
    </source>
</reference>
<dbReference type="EC" id="1.-.-.-" evidence="4"/>
<accession>A0AA38I6B5</accession>
<dbReference type="Proteomes" id="UP001168821">
    <property type="component" value="Unassembled WGS sequence"/>
</dbReference>
<comment type="caution">
    <text evidence="5">The sequence shown here is derived from an EMBL/GenBank/DDBJ whole genome shotgun (WGS) entry which is preliminary data.</text>
</comment>
<evidence type="ECO:0000256" key="3">
    <source>
        <dbReference type="ARBA" id="ARBA00023002"/>
    </source>
</evidence>
<evidence type="ECO:0000313" key="5">
    <source>
        <dbReference type="EMBL" id="KAJ3648312.1"/>
    </source>
</evidence>
<dbReference type="GO" id="GO:0004499">
    <property type="term" value="F:N,N-dimethylaniline monooxygenase activity"/>
    <property type="evidence" value="ECO:0007669"/>
    <property type="project" value="InterPro"/>
</dbReference>